<dbReference type="AlphaFoldDB" id="A0A7C5HGL2"/>
<dbReference type="Proteomes" id="UP000886058">
    <property type="component" value="Unassembled WGS sequence"/>
</dbReference>
<feature type="signal peptide" evidence="1">
    <location>
        <begin position="1"/>
        <end position="27"/>
    </location>
</feature>
<reference evidence="2" key="1">
    <citation type="journal article" date="2020" name="mSystems">
        <title>Genome- and Community-Level Interaction Insights into Carbon Utilization and Element Cycling Functions of Hydrothermarchaeota in Hydrothermal Sediment.</title>
        <authorList>
            <person name="Zhou Z."/>
            <person name="Liu Y."/>
            <person name="Xu W."/>
            <person name="Pan J."/>
            <person name="Luo Z.H."/>
            <person name="Li M."/>
        </authorList>
    </citation>
    <scope>NUCLEOTIDE SEQUENCE [LARGE SCALE GENOMIC DNA]</scope>
    <source>
        <strain evidence="2">HyVt-633</strain>
    </source>
</reference>
<proteinExistence type="predicted"/>
<dbReference type="EMBL" id="DRSQ01000032">
    <property type="protein sequence ID" value="HHE31323.1"/>
    <property type="molecule type" value="Genomic_DNA"/>
</dbReference>
<accession>A0A7C5HGL2</accession>
<sequence length="291" mass="32486">MNTRHSILSVALLATLGLAAPSGAAHAESALHPTLDTLFDPLLADPMEPRIAVMPKLGKKQLQLDIGTSADLYQNEKKTFAAGIDFATWSLLNRTSNFKFPVDSIDYLFGVNATFRRQLTDTLIPFDEAAVRVRWSHISAHFEDGHTDDAGEWLHPEESPFGIPFTYSREFINVTASLSSPGRRIYLGYQYMYHTIPDEISASSFQAGAEVGLPYHAYLAADFKLLPVWQWDEGKTDGYRGTWNLQAGMRLSSIGLDNVRIAANYFSGMSRHGMYFYKPESYTTLGMIVDL</sequence>
<evidence type="ECO:0000256" key="1">
    <source>
        <dbReference type="SAM" id="SignalP"/>
    </source>
</evidence>
<gene>
    <name evidence="2" type="ORF">ENL07_01445</name>
</gene>
<organism evidence="2">
    <name type="scientific">Chlorobaculum parvum</name>
    <dbReference type="NCBI Taxonomy" id="274539"/>
    <lineage>
        <taxon>Bacteria</taxon>
        <taxon>Pseudomonadati</taxon>
        <taxon>Chlorobiota</taxon>
        <taxon>Chlorobiia</taxon>
        <taxon>Chlorobiales</taxon>
        <taxon>Chlorobiaceae</taxon>
        <taxon>Chlorobaculum</taxon>
    </lineage>
</organism>
<name>A0A7C5HGL2_9CHLB</name>
<feature type="chain" id="PRO_5027862082" evidence="1">
    <location>
        <begin position="28"/>
        <end position="291"/>
    </location>
</feature>
<evidence type="ECO:0000313" key="2">
    <source>
        <dbReference type="EMBL" id="HHE31323.1"/>
    </source>
</evidence>
<comment type="caution">
    <text evidence="2">The sequence shown here is derived from an EMBL/GenBank/DDBJ whole genome shotgun (WGS) entry which is preliminary data.</text>
</comment>
<protein>
    <submittedName>
        <fullName evidence="2">DUF1207 domain-containing protein</fullName>
    </submittedName>
</protein>
<keyword evidence="1" id="KW-0732">Signal</keyword>